<feature type="transmembrane region" description="Helical" evidence="10">
    <location>
        <begin position="217"/>
        <end position="235"/>
    </location>
</feature>
<dbReference type="Pfam" id="PF02793">
    <property type="entry name" value="HRM"/>
    <property type="match status" value="1"/>
</dbReference>
<accession>V4CP91</accession>
<dbReference type="InterPro" id="IPR017981">
    <property type="entry name" value="GPCR_2-like_7TM"/>
</dbReference>
<feature type="transmembrane region" description="Helical" evidence="10">
    <location>
        <begin position="340"/>
        <end position="364"/>
    </location>
</feature>
<dbReference type="InterPro" id="IPR000832">
    <property type="entry name" value="GPCR_2_secretin-like"/>
</dbReference>
<keyword evidence="5 10" id="KW-1133">Transmembrane helix</keyword>
<gene>
    <name evidence="13" type="ORF">LOTGIDRAFT_170937</name>
</gene>
<dbReference type="InterPro" id="IPR001879">
    <property type="entry name" value="GPCR_2_extracellular_dom"/>
</dbReference>
<feature type="transmembrane region" description="Helical" evidence="10">
    <location>
        <begin position="180"/>
        <end position="205"/>
    </location>
</feature>
<keyword evidence="8" id="KW-0675">Receptor</keyword>
<feature type="transmembrane region" description="Helical" evidence="10">
    <location>
        <begin position="409"/>
        <end position="433"/>
    </location>
</feature>
<evidence type="ECO:0000256" key="7">
    <source>
        <dbReference type="ARBA" id="ARBA00023136"/>
    </source>
</evidence>
<evidence type="ECO:0000313" key="14">
    <source>
        <dbReference type="Proteomes" id="UP000030746"/>
    </source>
</evidence>
<evidence type="ECO:0000256" key="6">
    <source>
        <dbReference type="ARBA" id="ARBA00023040"/>
    </source>
</evidence>
<feature type="transmembrane region" description="Helical" evidence="10">
    <location>
        <begin position="301"/>
        <end position="320"/>
    </location>
</feature>
<evidence type="ECO:0000259" key="11">
    <source>
        <dbReference type="PROSITE" id="PS50227"/>
    </source>
</evidence>
<dbReference type="Proteomes" id="UP000030746">
    <property type="component" value="Unassembled WGS sequence"/>
</dbReference>
<dbReference type="EMBL" id="KB199835">
    <property type="protein sequence ID" value="ESP04240.1"/>
    <property type="molecule type" value="Genomic_DNA"/>
</dbReference>
<dbReference type="GO" id="GO:0008528">
    <property type="term" value="F:G protein-coupled peptide receptor activity"/>
    <property type="evidence" value="ECO:0007669"/>
    <property type="project" value="TreeGrafter"/>
</dbReference>
<comment type="similarity">
    <text evidence="2">Belongs to the G-protein coupled receptor 2 family.</text>
</comment>
<dbReference type="PRINTS" id="PR00249">
    <property type="entry name" value="GPCRSECRETIN"/>
</dbReference>
<dbReference type="SUPFAM" id="SSF111418">
    <property type="entry name" value="Hormone receptor domain"/>
    <property type="match status" value="1"/>
</dbReference>
<evidence type="ECO:0000256" key="4">
    <source>
        <dbReference type="ARBA" id="ARBA00022692"/>
    </source>
</evidence>
<evidence type="ECO:0000256" key="10">
    <source>
        <dbReference type="SAM" id="Phobius"/>
    </source>
</evidence>
<dbReference type="AlphaFoldDB" id="V4CP91"/>
<dbReference type="GeneID" id="20241597"/>
<dbReference type="PROSITE" id="PS50227">
    <property type="entry name" value="G_PROTEIN_RECEP_F2_3"/>
    <property type="match status" value="1"/>
</dbReference>
<evidence type="ECO:0000256" key="3">
    <source>
        <dbReference type="ARBA" id="ARBA00022475"/>
    </source>
</evidence>
<keyword evidence="4 10" id="KW-0812">Transmembrane</keyword>
<evidence type="ECO:0000256" key="9">
    <source>
        <dbReference type="ARBA" id="ARBA00023224"/>
    </source>
</evidence>
<feature type="transmembrane region" description="Helical" evidence="10">
    <location>
        <begin position="385"/>
        <end position="403"/>
    </location>
</feature>
<comment type="subcellular location">
    <subcellularLocation>
        <location evidence="1">Cell membrane</location>
        <topology evidence="1">Multi-pass membrane protein</topology>
    </subcellularLocation>
</comment>
<evidence type="ECO:0000256" key="8">
    <source>
        <dbReference type="ARBA" id="ARBA00023170"/>
    </source>
</evidence>
<proteinExistence type="inferred from homology"/>
<protein>
    <recommendedName>
        <fullName evidence="15">G-protein coupled receptors family 2 profile 2 domain-containing protein</fullName>
    </recommendedName>
</protein>
<dbReference type="CDD" id="cd15041">
    <property type="entry name" value="7tmB1_hormone_R"/>
    <property type="match status" value="1"/>
</dbReference>
<dbReference type="InterPro" id="IPR036445">
    <property type="entry name" value="GPCR_2_extracell_dom_sf"/>
</dbReference>
<dbReference type="PANTHER" id="PTHR45620">
    <property type="entry name" value="PDF RECEPTOR-LIKE PROTEIN-RELATED"/>
    <property type="match status" value="1"/>
</dbReference>
<keyword evidence="3" id="KW-1003">Cell membrane</keyword>
<dbReference type="OMA" id="ATWDGWQ"/>
<evidence type="ECO:0000256" key="1">
    <source>
        <dbReference type="ARBA" id="ARBA00004651"/>
    </source>
</evidence>
<dbReference type="SMART" id="SM00008">
    <property type="entry name" value="HormR"/>
    <property type="match status" value="1"/>
</dbReference>
<reference evidence="13 14" key="1">
    <citation type="journal article" date="2013" name="Nature">
        <title>Insights into bilaterian evolution from three spiralian genomes.</title>
        <authorList>
            <person name="Simakov O."/>
            <person name="Marletaz F."/>
            <person name="Cho S.J."/>
            <person name="Edsinger-Gonzales E."/>
            <person name="Havlak P."/>
            <person name="Hellsten U."/>
            <person name="Kuo D.H."/>
            <person name="Larsson T."/>
            <person name="Lv J."/>
            <person name="Arendt D."/>
            <person name="Savage R."/>
            <person name="Osoegawa K."/>
            <person name="de Jong P."/>
            <person name="Grimwood J."/>
            <person name="Chapman J.A."/>
            <person name="Shapiro H."/>
            <person name="Aerts A."/>
            <person name="Otillar R.P."/>
            <person name="Terry A.Y."/>
            <person name="Boore J.L."/>
            <person name="Grigoriev I.V."/>
            <person name="Lindberg D.R."/>
            <person name="Seaver E.C."/>
            <person name="Weisblat D.A."/>
            <person name="Putnam N.H."/>
            <person name="Rokhsar D.S."/>
        </authorList>
    </citation>
    <scope>NUCLEOTIDE SEQUENCE [LARGE SCALE GENOMIC DNA]</scope>
</reference>
<dbReference type="PROSITE" id="PS50261">
    <property type="entry name" value="G_PROTEIN_RECEP_F2_4"/>
    <property type="match status" value="1"/>
</dbReference>
<dbReference type="RefSeq" id="XP_009045050.1">
    <property type="nucleotide sequence ID" value="XM_009046802.1"/>
</dbReference>
<keyword evidence="6" id="KW-0297">G-protein coupled receptor</keyword>
<evidence type="ECO:0000313" key="13">
    <source>
        <dbReference type="EMBL" id="ESP04240.1"/>
    </source>
</evidence>
<dbReference type="HOGENOM" id="CLU_002753_4_2_1"/>
<dbReference type="KEGG" id="lgi:LOTGIDRAFT_170937"/>
<sequence length="508" mass="59071">MEQCRDRYGEFSKGMFNLWTCAMCYHYLFQDKMELRVNWPHGHTLTAGNSSESSIIIYPDIYNHSVTSLVCKTLDTRDCNRWTECCKAAAKCCEKQLHERLPAKIGDDSCPRTWDGFSCVDAAKKRTTVYLACPSYIEQRSAMGRAEKICDGNGSWFREPENGLEWTDYTKCVNLEGYKLLYNVVIICNVISLLLLLPGCLIFIGFRHLRQQHRVRIHLNLFISFLLRNIVYILWDNLVYNDRLENRAAETFMHQNTISCKILYILTRYSLAVNFCWMFLEGFHLHRLIVSAFKIPSTIQSYYFCGWLAPMLAVSVYSTIRIHRKDKGCWVENAGSFEWVLYTPNLICIIANVFFLCGILRILLSQLQSHPNEPSNFRRALKASIVLVPLFGLQLFLVIYRPVPESYYSFLFEIVAAVITNSQGAIIALWLCYFNKEVHQKVRAHIPYFKKRNGYRHDEVRSGFNRNIHPEADENCQETCGLRTSKMLLHNNPQPSEMLQLQTFKSGY</sequence>
<evidence type="ECO:0000259" key="12">
    <source>
        <dbReference type="PROSITE" id="PS50261"/>
    </source>
</evidence>
<dbReference type="Pfam" id="PF00002">
    <property type="entry name" value="7tm_2"/>
    <property type="match status" value="1"/>
</dbReference>
<dbReference type="OrthoDB" id="6160250at2759"/>
<dbReference type="PANTHER" id="PTHR45620:SF42">
    <property type="entry name" value="G-PROTEIN COUPLED RECEPTOR SEB-2"/>
    <property type="match status" value="1"/>
</dbReference>
<dbReference type="SUPFAM" id="SSF81321">
    <property type="entry name" value="Family A G protein-coupled receptor-like"/>
    <property type="match status" value="1"/>
</dbReference>
<name>V4CP91_LOTGI</name>
<dbReference type="STRING" id="225164.V4CP91"/>
<keyword evidence="9" id="KW-0807">Transducer</keyword>
<dbReference type="Gene3D" id="4.10.1240.10">
    <property type="entry name" value="GPCR, family 2, extracellular hormone receptor domain"/>
    <property type="match status" value="1"/>
</dbReference>
<feature type="domain" description="G-protein coupled receptors family 2 profile 2" evidence="12">
    <location>
        <begin position="181"/>
        <end position="435"/>
    </location>
</feature>
<feature type="domain" description="G-protein coupled receptors family 2 profile 1" evidence="11">
    <location>
        <begin position="92"/>
        <end position="176"/>
    </location>
</feature>
<organism evidence="13 14">
    <name type="scientific">Lottia gigantea</name>
    <name type="common">Giant owl limpet</name>
    <dbReference type="NCBI Taxonomy" id="225164"/>
    <lineage>
        <taxon>Eukaryota</taxon>
        <taxon>Metazoa</taxon>
        <taxon>Spiralia</taxon>
        <taxon>Lophotrochozoa</taxon>
        <taxon>Mollusca</taxon>
        <taxon>Gastropoda</taxon>
        <taxon>Patellogastropoda</taxon>
        <taxon>Lottioidea</taxon>
        <taxon>Lottiidae</taxon>
        <taxon>Lottia</taxon>
    </lineage>
</organism>
<dbReference type="Gene3D" id="1.20.1070.10">
    <property type="entry name" value="Rhodopsin 7-helix transmembrane proteins"/>
    <property type="match status" value="1"/>
</dbReference>
<evidence type="ECO:0000256" key="2">
    <source>
        <dbReference type="ARBA" id="ARBA00005314"/>
    </source>
</evidence>
<dbReference type="GO" id="GO:0005886">
    <property type="term" value="C:plasma membrane"/>
    <property type="evidence" value="ECO:0007669"/>
    <property type="project" value="UniProtKB-SubCell"/>
</dbReference>
<dbReference type="InterPro" id="IPR050332">
    <property type="entry name" value="GPCR_2"/>
</dbReference>
<evidence type="ECO:0008006" key="15">
    <source>
        <dbReference type="Google" id="ProtNLM"/>
    </source>
</evidence>
<dbReference type="CTD" id="20241597"/>
<keyword evidence="14" id="KW-1185">Reference proteome</keyword>
<evidence type="ECO:0000256" key="5">
    <source>
        <dbReference type="ARBA" id="ARBA00022989"/>
    </source>
</evidence>
<keyword evidence="7 10" id="KW-0472">Membrane</keyword>
<dbReference type="GO" id="GO:0007188">
    <property type="term" value="P:adenylate cyclase-modulating G protein-coupled receptor signaling pathway"/>
    <property type="evidence" value="ECO:0007669"/>
    <property type="project" value="TreeGrafter"/>
</dbReference>
<dbReference type="GO" id="GO:0007166">
    <property type="term" value="P:cell surface receptor signaling pathway"/>
    <property type="evidence" value="ECO:0007669"/>
    <property type="project" value="InterPro"/>
</dbReference>